<organism evidence="1 2">
    <name type="scientific">Burkholderia stagnalis</name>
    <dbReference type="NCBI Taxonomy" id="1503054"/>
    <lineage>
        <taxon>Bacteria</taxon>
        <taxon>Pseudomonadati</taxon>
        <taxon>Pseudomonadota</taxon>
        <taxon>Betaproteobacteria</taxon>
        <taxon>Burkholderiales</taxon>
        <taxon>Burkholderiaceae</taxon>
        <taxon>Burkholderia</taxon>
        <taxon>Burkholderia cepacia complex</taxon>
    </lineage>
</organism>
<dbReference type="RefSeq" id="WP_150998531.1">
    <property type="nucleotide sequence ID" value="NZ_CABVPM010000001.1"/>
</dbReference>
<dbReference type="EMBL" id="VZOK01000004">
    <property type="protein sequence ID" value="KAB0640709.1"/>
    <property type="molecule type" value="Genomic_DNA"/>
</dbReference>
<reference evidence="1 2" key="1">
    <citation type="submission" date="2019-09" db="EMBL/GenBank/DDBJ databases">
        <title>Draft genome sequences of 48 bacterial type strains from the CCUG.</title>
        <authorList>
            <person name="Tunovic T."/>
            <person name="Pineiro-Iglesias B."/>
            <person name="Unosson C."/>
            <person name="Inganas E."/>
            <person name="Ohlen M."/>
            <person name="Cardew S."/>
            <person name="Jensie-Markopoulos S."/>
            <person name="Salva-Serra F."/>
            <person name="Jaen-Luchoro D."/>
            <person name="Karlsson R."/>
            <person name="Svensson-Stadler L."/>
            <person name="Chun J."/>
            <person name="Moore E."/>
        </authorList>
    </citation>
    <scope>NUCLEOTIDE SEQUENCE [LARGE SCALE GENOMIC DNA]</scope>
    <source>
        <strain evidence="1 2">CCUG 65686</strain>
    </source>
</reference>
<name>A0A6L3N3W8_9BURK</name>
<protein>
    <submittedName>
        <fullName evidence="1">Uncharacterized protein</fullName>
    </submittedName>
</protein>
<sequence length="72" mass="8465">MNHRKRYNSKLEVTLTVLGITSTTNYIGRIWANSQEEADATFKDMITDENGKLDWKKLEVMLEYRMAHKETV</sequence>
<evidence type="ECO:0000313" key="1">
    <source>
        <dbReference type="EMBL" id="KAB0640709.1"/>
    </source>
</evidence>
<evidence type="ECO:0000313" key="2">
    <source>
        <dbReference type="Proteomes" id="UP000473470"/>
    </source>
</evidence>
<comment type="caution">
    <text evidence="1">The sequence shown here is derived from an EMBL/GenBank/DDBJ whole genome shotgun (WGS) entry which is preliminary data.</text>
</comment>
<accession>A0A6L3N3W8</accession>
<dbReference type="Proteomes" id="UP000473470">
    <property type="component" value="Unassembled WGS sequence"/>
</dbReference>
<gene>
    <name evidence="1" type="ORF">F7R25_04210</name>
</gene>
<dbReference type="AlphaFoldDB" id="A0A6L3N3W8"/>
<proteinExistence type="predicted"/>